<evidence type="ECO:0000313" key="8">
    <source>
        <dbReference type="EMBL" id="KAG2226713.1"/>
    </source>
</evidence>
<dbReference type="SUPFAM" id="SSF103473">
    <property type="entry name" value="MFS general substrate transporter"/>
    <property type="match status" value="1"/>
</dbReference>
<protein>
    <recommendedName>
        <fullName evidence="7">Major facilitator superfamily (MFS) profile domain-containing protein</fullName>
    </recommendedName>
</protein>
<feature type="transmembrane region" description="Helical" evidence="6">
    <location>
        <begin position="240"/>
        <end position="263"/>
    </location>
</feature>
<evidence type="ECO:0000256" key="4">
    <source>
        <dbReference type="ARBA" id="ARBA00023136"/>
    </source>
</evidence>
<organism evidence="8 9">
    <name type="scientific">Circinella minor</name>
    <dbReference type="NCBI Taxonomy" id="1195481"/>
    <lineage>
        <taxon>Eukaryota</taxon>
        <taxon>Fungi</taxon>
        <taxon>Fungi incertae sedis</taxon>
        <taxon>Mucoromycota</taxon>
        <taxon>Mucoromycotina</taxon>
        <taxon>Mucoromycetes</taxon>
        <taxon>Mucorales</taxon>
        <taxon>Lichtheimiaceae</taxon>
        <taxon>Circinella</taxon>
    </lineage>
</organism>
<feature type="transmembrane region" description="Helical" evidence="6">
    <location>
        <begin position="171"/>
        <end position="192"/>
    </location>
</feature>
<keyword evidence="4 6" id="KW-0472">Membrane</keyword>
<evidence type="ECO:0000256" key="5">
    <source>
        <dbReference type="SAM" id="MobiDB-lite"/>
    </source>
</evidence>
<dbReference type="GO" id="GO:0005886">
    <property type="term" value="C:plasma membrane"/>
    <property type="evidence" value="ECO:0007669"/>
    <property type="project" value="TreeGrafter"/>
</dbReference>
<name>A0A8H7SDX5_9FUNG</name>
<dbReference type="Proteomes" id="UP000646827">
    <property type="component" value="Unassembled WGS sequence"/>
</dbReference>
<keyword evidence="2 6" id="KW-0812">Transmembrane</keyword>
<feature type="transmembrane region" description="Helical" evidence="6">
    <location>
        <begin position="308"/>
        <end position="327"/>
    </location>
</feature>
<evidence type="ECO:0000259" key="7">
    <source>
        <dbReference type="PROSITE" id="PS50850"/>
    </source>
</evidence>
<dbReference type="PROSITE" id="PS50850">
    <property type="entry name" value="MFS"/>
    <property type="match status" value="1"/>
</dbReference>
<feature type="domain" description="Major facilitator superfamily (MFS) profile" evidence="7">
    <location>
        <begin position="1"/>
        <end position="340"/>
    </location>
</feature>
<dbReference type="AlphaFoldDB" id="A0A8H7SDX5"/>
<feature type="transmembrane region" description="Helical" evidence="6">
    <location>
        <begin position="67"/>
        <end position="86"/>
    </location>
</feature>
<evidence type="ECO:0000313" key="9">
    <source>
        <dbReference type="Proteomes" id="UP000646827"/>
    </source>
</evidence>
<dbReference type="InterPro" id="IPR011701">
    <property type="entry name" value="MFS"/>
</dbReference>
<feature type="region of interest" description="Disordered" evidence="5">
    <location>
        <begin position="92"/>
        <end position="113"/>
    </location>
</feature>
<feature type="transmembrane region" description="Helical" evidence="6">
    <location>
        <begin position="213"/>
        <end position="234"/>
    </location>
</feature>
<dbReference type="InterPro" id="IPR020846">
    <property type="entry name" value="MFS_dom"/>
</dbReference>
<keyword evidence="3 6" id="KW-1133">Transmembrane helix</keyword>
<dbReference type="Gene3D" id="1.20.1250.20">
    <property type="entry name" value="MFS general substrate transporter like domains"/>
    <property type="match status" value="1"/>
</dbReference>
<dbReference type="Pfam" id="PF07690">
    <property type="entry name" value="MFS_1"/>
    <property type="match status" value="1"/>
</dbReference>
<reference evidence="8 9" key="1">
    <citation type="submission" date="2020-12" db="EMBL/GenBank/DDBJ databases">
        <title>Metabolic potential, ecology and presence of endohyphal bacteria is reflected in genomic diversity of Mucoromycotina.</title>
        <authorList>
            <person name="Muszewska A."/>
            <person name="Okrasinska A."/>
            <person name="Steczkiewicz K."/>
            <person name="Drgas O."/>
            <person name="Orlowska M."/>
            <person name="Perlinska-Lenart U."/>
            <person name="Aleksandrzak-Piekarczyk T."/>
            <person name="Szatraj K."/>
            <person name="Zielenkiewicz U."/>
            <person name="Pilsyk S."/>
            <person name="Malc E."/>
            <person name="Mieczkowski P."/>
            <person name="Kruszewska J.S."/>
            <person name="Biernat P."/>
            <person name="Pawlowska J."/>
        </authorList>
    </citation>
    <scope>NUCLEOTIDE SEQUENCE [LARGE SCALE GENOMIC DNA]</scope>
    <source>
        <strain evidence="8 9">CBS 142.35</strain>
    </source>
</reference>
<accession>A0A8H7SDX5</accession>
<feature type="transmembrane region" description="Helical" evidence="6">
    <location>
        <begin position="284"/>
        <end position="302"/>
    </location>
</feature>
<keyword evidence="9" id="KW-1185">Reference proteome</keyword>
<dbReference type="OrthoDB" id="440553at2759"/>
<evidence type="ECO:0000256" key="3">
    <source>
        <dbReference type="ARBA" id="ARBA00022989"/>
    </source>
</evidence>
<evidence type="ECO:0000256" key="6">
    <source>
        <dbReference type="SAM" id="Phobius"/>
    </source>
</evidence>
<dbReference type="InterPro" id="IPR036259">
    <property type="entry name" value="MFS_trans_sf"/>
</dbReference>
<evidence type="ECO:0000256" key="1">
    <source>
        <dbReference type="ARBA" id="ARBA00004141"/>
    </source>
</evidence>
<dbReference type="GO" id="GO:0005275">
    <property type="term" value="F:amine transmembrane transporter activity"/>
    <property type="evidence" value="ECO:0007669"/>
    <property type="project" value="TreeGrafter"/>
</dbReference>
<comment type="subcellular location">
    <subcellularLocation>
        <location evidence="1">Membrane</location>
        <topology evidence="1">Multi-pass membrane protein</topology>
    </subcellularLocation>
</comment>
<evidence type="ECO:0000256" key="2">
    <source>
        <dbReference type="ARBA" id="ARBA00022692"/>
    </source>
</evidence>
<gene>
    <name evidence="8" type="ORF">INT45_001060</name>
</gene>
<feature type="transmembrane region" description="Helical" evidence="6">
    <location>
        <begin position="132"/>
        <end position="151"/>
    </location>
</feature>
<proteinExistence type="predicted"/>
<dbReference type="PANTHER" id="PTHR23502">
    <property type="entry name" value="MAJOR FACILITATOR SUPERFAMILY"/>
    <property type="match status" value="1"/>
</dbReference>
<dbReference type="EMBL" id="JAEPRB010000014">
    <property type="protein sequence ID" value="KAG2226713.1"/>
    <property type="molecule type" value="Genomic_DNA"/>
</dbReference>
<sequence>MFIAFRAITALGSSSCLSLGAATISDIFESHERGRAFSYYMTGPLLGPALGPIIGGGLNQALGWRSIFWFITILNACVWFATLFFLPETRYDKEDPEAPPPSASITTKEKKTEPKKQRFVNPFESLKLLRNLNIALAAWFIGVLFMVYYLMNANFTRVYTVQYGLNSSDVGLCYLPIAIGNVFGGIIGGQASDRLYMKRAASYPGQAFPEMRLGGIFFYGTIIMQLLGFTAYGWCVQYNIHFAVGLIFLFVVGLALGGNNITTSTYMVDCFRTRSASVTACNNFVRYTMAGISSLVAADLGHVLTPGILYTLCGATLFLFSGCIIYIQIKGTKQADKEQHNQE</sequence>
<dbReference type="PANTHER" id="PTHR23502:SF21">
    <property type="entry name" value="DITYROSINE TRANSPORTER 1"/>
    <property type="match status" value="1"/>
</dbReference>
<comment type="caution">
    <text evidence="8">The sequence shown here is derived from an EMBL/GenBank/DDBJ whole genome shotgun (WGS) entry which is preliminary data.</text>
</comment>